<proteinExistence type="predicted"/>
<feature type="transmembrane region" description="Helical" evidence="1">
    <location>
        <begin position="133"/>
        <end position="158"/>
    </location>
</feature>
<accession>M5EW00</accession>
<feature type="transmembrane region" description="Helical" evidence="1">
    <location>
        <begin position="207"/>
        <end position="233"/>
    </location>
</feature>
<keyword evidence="1" id="KW-0472">Membrane</keyword>
<feature type="transmembrane region" description="Helical" evidence="1">
    <location>
        <begin position="6"/>
        <end position="38"/>
    </location>
</feature>
<dbReference type="eggNOG" id="COG0785">
    <property type="taxonomic scope" value="Bacteria"/>
</dbReference>
<gene>
    <name evidence="2" type="primary">ccdA</name>
    <name evidence="2" type="ORF">MESS2_740029</name>
</gene>
<evidence type="ECO:0000256" key="1">
    <source>
        <dbReference type="SAM" id="Phobius"/>
    </source>
</evidence>
<keyword evidence="1" id="KW-1133">Transmembrane helix</keyword>
<dbReference type="InterPro" id="IPR051790">
    <property type="entry name" value="Cytochrome_c-biogenesis_DsbD"/>
</dbReference>
<evidence type="ECO:0000313" key="3">
    <source>
        <dbReference type="Proteomes" id="UP000012062"/>
    </source>
</evidence>
<keyword evidence="3" id="KW-1185">Reference proteome</keyword>
<dbReference type="PANTHER" id="PTHR31272">
    <property type="entry name" value="CYTOCHROME C-TYPE BIOGENESIS PROTEIN HI_1454-RELATED"/>
    <property type="match status" value="1"/>
</dbReference>
<feature type="transmembrane region" description="Helical" evidence="1">
    <location>
        <begin position="170"/>
        <end position="195"/>
    </location>
</feature>
<dbReference type="OrthoDB" id="9803065at2"/>
<name>M5EW00_9HYPH</name>
<protein>
    <submittedName>
        <fullName evidence="2">Cytochrome c biogenesis protein, transmembrane region</fullName>
    </submittedName>
</protein>
<dbReference type="EMBL" id="CAUM01000144">
    <property type="protein sequence ID" value="CCV08402.1"/>
    <property type="molecule type" value="Genomic_DNA"/>
</dbReference>
<dbReference type="AlphaFoldDB" id="M5EW00"/>
<sequence length="243" mass="25155">MVAIEVSAIGLATAALAGAISFVSPCVLPLVPGYLSFVSNGVDPSSTRMIDRLRVTWPALWFVAGFTTVFVFLGLGAQALGGLFIRYSAEANLVGGALVIMFGLLMTGLIRIPVLMQEFRSLGPNSVSGPRSAYMLGLAFAFGWTPCIGPVLGSILTVSALSAGSGAVLLAAYGLGLGVPFLLAALLFANMAAALKRLRYAGHVLNVAAGGVMIVMGLLMMTGQLQLIAYWLLERFPGLGSIG</sequence>
<feature type="transmembrane region" description="Helical" evidence="1">
    <location>
        <begin position="91"/>
        <end position="112"/>
    </location>
</feature>
<dbReference type="PANTHER" id="PTHR31272:SF4">
    <property type="entry name" value="CYTOCHROME C-TYPE BIOGENESIS PROTEIN HI_1454-RELATED"/>
    <property type="match status" value="1"/>
</dbReference>
<dbReference type="STRING" id="1297569.MESS2_740029"/>
<keyword evidence="1 2" id="KW-0812">Transmembrane</keyword>
<evidence type="ECO:0000313" key="2">
    <source>
        <dbReference type="EMBL" id="CCV08402.1"/>
    </source>
</evidence>
<dbReference type="RefSeq" id="WP_008877276.1">
    <property type="nucleotide sequence ID" value="NZ_CAUM01000144.1"/>
</dbReference>
<organism evidence="2 3">
    <name type="scientific">Mesorhizobium metallidurans STM 2683</name>
    <dbReference type="NCBI Taxonomy" id="1297569"/>
    <lineage>
        <taxon>Bacteria</taxon>
        <taxon>Pseudomonadati</taxon>
        <taxon>Pseudomonadota</taxon>
        <taxon>Alphaproteobacteria</taxon>
        <taxon>Hyphomicrobiales</taxon>
        <taxon>Phyllobacteriaceae</taxon>
        <taxon>Mesorhizobium</taxon>
    </lineage>
</organism>
<dbReference type="Proteomes" id="UP000012062">
    <property type="component" value="Unassembled WGS sequence"/>
</dbReference>
<feature type="transmembrane region" description="Helical" evidence="1">
    <location>
        <begin position="59"/>
        <end position="85"/>
    </location>
</feature>
<comment type="caution">
    <text evidence="2">The sequence shown here is derived from an EMBL/GenBank/DDBJ whole genome shotgun (WGS) entry which is preliminary data.</text>
</comment>
<reference evidence="2 3" key="1">
    <citation type="submission" date="2013-02" db="EMBL/GenBank/DDBJ databases">
        <authorList>
            <person name="Genoscope - CEA"/>
        </authorList>
    </citation>
    <scope>NUCLEOTIDE SEQUENCE [LARGE SCALE GENOMIC DNA]</scope>
    <source>
        <strain evidence="2 3">STM 2683</strain>
    </source>
</reference>